<comment type="similarity">
    <text evidence="2">Belongs to the CpsC/CapA family.</text>
</comment>
<dbReference type="Pfam" id="PF13614">
    <property type="entry name" value="AAA_31"/>
    <property type="match status" value="1"/>
</dbReference>
<evidence type="ECO:0000256" key="11">
    <source>
        <dbReference type="ARBA" id="ARBA00022777"/>
    </source>
</evidence>
<comment type="similarity">
    <text evidence="3">Belongs to the CpsD/CapB family.</text>
</comment>
<dbReference type="Proteomes" id="UP000236497">
    <property type="component" value="Unassembled WGS sequence"/>
</dbReference>
<dbReference type="EC" id="2.7.10.2" evidence="5"/>
<evidence type="ECO:0000256" key="9">
    <source>
        <dbReference type="ARBA" id="ARBA00022692"/>
    </source>
</evidence>
<dbReference type="AlphaFoldDB" id="A0A0H5SF45"/>
<keyword evidence="21" id="KW-1185">Reference proteome</keyword>
<evidence type="ECO:0000259" key="19">
    <source>
        <dbReference type="Pfam" id="PF13614"/>
    </source>
</evidence>
<reference evidence="20 21" key="1">
    <citation type="submission" date="2015-06" db="EMBL/GenBank/DDBJ databases">
        <authorList>
            <person name="Wibberg Daniel"/>
        </authorList>
    </citation>
    <scope>NUCLEOTIDE SEQUENCE [LARGE SCALE GENOMIC DNA]</scope>
    <source>
        <strain evidence="20 21">T3/55T</strain>
    </source>
</reference>
<keyword evidence="8" id="KW-0808">Transferase</keyword>
<evidence type="ECO:0000256" key="2">
    <source>
        <dbReference type="ARBA" id="ARBA00006683"/>
    </source>
</evidence>
<dbReference type="NCBIfam" id="TIGR01007">
    <property type="entry name" value="eps_fam"/>
    <property type="match status" value="1"/>
</dbReference>
<feature type="domain" description="AAA" evidence="19">
    <location>
        <begin position="292"/>
        <end position="419"/>
    </location>
</feature>
<dbReference type="GO" id="GO:0042802">
    <property type="term" value="F:identical protein binding"/>
    <property type="evidence" value="ECO:0007669"/>
    <property type="project" value="UniProtKB-ARBA"/>
</dbReference>
<evidence type="ECO:0000256" key="16">
    <source>
        <dbReference type="ARBA" id="ARBA00051245"/>
    </source>
</evidence>
<keyword evidence="9 17" id="KW-0812">Transmembrane</keyword>
<evidence type="ECO:0000256" key="1">
    <source>
        <dbReference type="ARBA" id="ARBA00004429"/>
    </source>
</evidence>
<dbReference type="SUPFAM" id="SSF52540">
    <property type="entry name" value="P-loop containing nucleoside triphosphate hydrolases"/>
    <property type="match status" value="1"/>
</dbReference>
<evidence type="ECO:0000313" key="20">
    <source>
        <dbReference type="EMBL" id="CRZ34097.1"/>
    </source>
</evidence>
<keyword evidence="14 17" id="KW-0472">Membrane</keyword>
<evidence type="ECO:0000256" key="8">
    <source>
        <dbReference type="ARBA" id="ARBA00022679"/>
    </source>
</evidence>
<keyword evidence="6" id="KW-1003">Cell membrane</keyword>
<comment type="subcellular location">
    <subcellularLocation>
        <location evidence="1">Cell inner membrane</location>
        <topology evidence="1">Multi-pass membrane protein</topology>
    </subcellularLocation>
</comment>
<evidence type="ECO:0000313" key="21">
    <source>
        <dbReference type="Proteomes" id="UP000236497"/>
    </source>
</evidence>
<evidence type="ECO:0000256" key="7">
    <source>
        <dbReference type="ARBA" id="ARBA00022519"/>
    </source>
</evidence>
<dbReference type="InterPro" id="IPR003856">
    <property type="entry name" value="LPS_length_determ_N"/>
</dbReference>
<dbReference type="Gene3D" id="3.40.50.300">
    <property type="entry name" value="P-loop containing nucleotide triphosphate hydrolases"/>
    <property type="match status" value="1"/>
</dbReference>
<keyword evidence="15" id="KW-0829">Tyrosine-protein kinase</keyword>
<dbReference type="GO" id="GO:0004715">
    <property type="term" value="F:non-membrane spanning protein tyrosine kinase activity"/>
    <property type="evidence" value="ECO:0007669"/>
    <property type="project" value="UniProtKB-EC"/>
</dbReference>
<evidence type="ECO:0000259" key="18">
    <source>
        <dbReference type="Pfam" id="PF02706"/>
    </source>
</evidence>
<accession>A0A0H5SF45</accession>
<comment type="similarity">
    <text evidence="4">Belongs to the etk/wzc family.</text>
</comment>
<dbReference type="OrthoDB" id="9794577at2"/>
<dbReference type="InterPro" id="IPR005702">
    <property type="entry name" value="Wzc-like_C"/>
</dbReference>
<dbReference type="PANTHER" id="PTHR32309">
    <property type="entry name" value="TYROSINE-PROTEIN KINASE"/>
    <property type="match status" value="1"/>
</dbReference>
<evidence type="ECO:0000256" key="13">
    <source>
        <dbReference type="ARBA" id="ARBA00022989"/>
    </source>
</evidence>
<dbReference type="FunFam" id="3.40.50.300:FF:000527">
    <property type="entry name" value="Tyrosine-protein kinase etk"/>
    <property type="match status" value="1"/>
</dbReference>
<feature type="transmembrane region" description="Helical" evidence="17">
    <location>
        <begin position="167"/>
        <end position="189"/>
    </location>
</feature>
<evidence type="ECO:0000256" key="10">
    <source>
        <dbReference type="ARBA" id="ARBA00022741"/>
    </source>
</evidence>
<dbReference type="GO" id="GO:0005886">
    <property type="term" value="C:plasma membrane"/>
    <property type="evidence" value="ECO:0007669"/>
    <property type="project" value="UniProtKB-SubCell"/>
</dbReference>
<dbReference type="GO" id="GO:0005524">
    <property type="term" value="F:ATP binding"/>
    <property type="evidence" value="ECO:0007669"/>
    <property type="project" value="UniProtKB-KW"/>
</dbReference>
<dbReference type="InterPro" id="IPR050445">
    <property type="entry name" value="Bact_polysacc_biosynth/exp"/>
</dbReference>
<evidence type="ECO:0000256" key="5">
    <source>
        <dbReference type="ARBA" id="ARBA00011903"/>
    </source>
</evidence>
<dbReference type="PANTHER" id="PTHR32309:SF13">
    <property type="entry name" value="FERRIC ENTEROBACTIN TRANSPORT PROTEIN FEPE"/>
    <property type="match status" value="1"/>
</dbReference>
<dbReference type="InterPro" id="IPR027417">
    <property type="entry name" value="P-loop_NTPase"/>
</dbReference>
<evidence type="ECO:0000256" key="14">
    <source>
        <dbReference type="ARBA" id="ARBA00023136"/>
    </source>
</evidence>
<organism evidence="20 21">
    <name type="scientific">Herbinix hemicellulosilytica</name>
    <dbReference type="NCBI Taxonomy" id="1564487"/>
    <lineage>
        <taxon>Bacteria</taxon>
        <taxon>Bacillati</taxon>
        <taxon>Bacillota</taxon>
        <taxon>Clostridia</taxon>
        <taxon>Lachnospirales</taxon>
        <taxon>Lachnospiraceae</taxon>
        <taxon>Herbinix</taxon>
    </lineage>
</organism>
<evidence type="ECO:0000256" key="6">
    <source>
        <dbReference type="ARBA" id="ARBA00022475"/>
    </source>
</evidence>
<keyword evidence="10" id="KW-0547">Nucleotide-binding</keyword>
<keyword evidence="12" id="KW-0067">ATP-binding</keyword>
<feature type="transmembrane region" description="Helical" evidence="17">
    <location>
        <begin position="12"/>
        <end position="33"/>
    </location>
</feature>
<dbReference type="Pfam" id="PF02706">
    <property type="entry name" value="Wzz"/>
    <property type="match status" value="1"/>
</dbReference>
<feature type="domain" description="Polysaccharide chain length determinant N-terminal" evidence="18">
    <location>
        <begin position="2"/>
        <end position="88"/>
    </location>
</feature>
<evidence type="ECO:0000256" key="17">
    <source>
        <dbReference type="SAM" id="Phobius"/>
    </source>
</evidence>
<keyword evidence="7" id="KW-0997">Cell inner membrane</keyword>
<dbReference type="EMBL" id="CVTD020000010">
    <property type="protein sequence ID" value="CRZ34097.1"/>
    <property type="molecule type" value="Genomic_DNA"/>
</dbReference>
<protein>
    <recommendedName>
        <fullName evidence="5">non-specific protein-tyrosine kinase</fullName>
        <ecNumber evidence="5">2.7.10.2</ecNumber>
    </recommendedName>
</protein>
<proteinExistence type="inferred from homology"/>
<gene>
    <name evidence="20" type="ORF">HHT355_0894</name>
</gene>
<keyword evidence="11" id="KW-0418">Kinase</keyword>
<dbReference type="CDD" id="cd05387">
    <property type="entry name" value="BY-kinase"/>
    <property type="match status" value="1"/>
</dbReference>
<evidence type="ECO:0000256" key="4">
    <source>
        <dbReference type="ARBA" id="ARBA00008883"/>
    </source>
</evidence>
<dbReference type="InterPro" id="IPR025669">
    <property type="entry name" value="AAA_dom"/>
</dbReference>
<comment type="catalytic activity">
    <reaction evidence="16">
        <text>L-tyrosyl-[protein] + ATP = O-phospho-L-tyrosyl-[protein] + ADP + H(+)</text>
        <dbReference type="Rhea" id="RHEA:10596"/>
        <dbReference type="Rhea" id="RHEA-COMP:10136"/>
        <dbReference type="Rhea" id="RHEA-COMP:20101"/>
        <dbReference type="ChEBI" id="CHEBI:15378"/>
        <dbReference type="ChEBI" id="CHEBI:30616"/>
        <dbReference type="ChEBI" id="CHEBI:46858"/>
        <dbReference type="ChEBI" id="CHEBI:61978"/>
        <dbReference type="ChEBI" id="CHEBI:456216"/>
        <dbReference type="EC" id="2.7.10.2"/>
    </reaction>
</comment>
<evidence type="ECO:0000256" key="15">
    <source>
        <dbReference type="ARBA" id="ARBA00023137"/>
    </source>
</evidence>
<name>A0A0H5SF45_HERHM</name>
<sequence length="471" mass="52727">MELSIKDVLGIIYKRLIFIIACTFFCAIMSYVYNKFIKDPVYTASVQFCVNTNDNSSGNINELNYAQKVVSTYVNLLRTNTFYRQVLEATGLNYSVQQLKAMTQISSVNDTEIFQITLSSNSADDAYTLVEAMQKIAPQLIANIKENSKISVVDPVVYPAGPSGPNIYLNTILGAVAGLVLAIAISFFWELIDVKIKSKEDLTKRYQIPILGVIPDFGVKMPKRYLLMQKLPFKNRLNEIIKDKVEFNQVKNQEANFLVNEAYKALRTNLLYTIRKNGCKKILVNSPNPRDGKSTTCTNIAIALAKTGARVLLIDCDLRKGRLHVPFNLNSTPGVTNLLSGMNTEKETIQYTSYNNLQIIPCGSIAPNPTELLSSIQMEELIKKLEQNYDYIIIDTAPVNLVADALSLAKMVDGVLMVVREKSTTYPHVETALNKYELIGGNILGFVLNGSALTQENKSKSSYYYYQRNND</sequence>
<dbReference type="RefSeq" id="WP_103202211.1">
    <property type="nucleotide sequence ID" value="NZ_CVTD020000010.1"/>
</dbReference>
<evidence type="ECO:0000256" key="3">
    <source>
        <dbReference type="ARBA" id="ARBA00007316"/>
    </source>
</evidence>
<evidence type="ECO:0000256" key="12">
    <source>
        <dbReference type="ARBA" id="ARBA00022840"/>
    </source>
</evidence>
<keyword evidence="13 17" id="KW-1133">Transmembrane helix</keyword>